<dbReference type="InParanoid" id="F8A8G7"/>
<dbReference type="eggNOG" id="COG2825">
    <property type="taxonomic scope" value="Bacteria"/>
</dbReference>
<dbReference type="Gene3D" id="3.30.910.20">
    <property type="entry name" value="Skp domain"/>
    <property type="match status" value="1"/>
</dbReference>
<organism evidence="5 6">
    <name type="scientific">Thermodesulfatator indicus (strain DSM 15286 / JCM 11887 / CIR29812)</name>
    <dbReference type="NCBI Taxonomy" id="667014"/>
    <lineage>
        <taxon>Bacteria</taxon>
        <taxon>Pseudomonadati</taxon>
        <taxon>Thermodesulfobacteriota</taxon>
        <taxon>Thermodesulfobacteria</taxon>
        <taxon>Thermodesulfobacteriales</taxon>
        <taxon>Thermodesulfatatoraceae</taxon>
        <taxon>Thermodesulfatator</taxon>
    </lineage>
</organism>
<evidence type="ECO:0000256" key="1">
    <source>
        <dbReference type="ARBA" id="ARBA00009091"/>
    </source>
</evidence>
<feature type="chain" id="PRO_5003373804" evidence="4">
    <location>
        <begin position="22"/>
        <end position="175"/>
    </location>
</feature>
<dbReference type="EMBL" id="CP002683">
    <property type="protein sequence ID" value="AEH43975.1"/>
    <property type="molecule type" value="Genomic_DNA"/>
</dbReference>
<dbReference type="SUPFAM" id="SSF111384">
    <property type="entry name" value="OmpH-like"/>
    <property type="match status" value="1"/>
</dbReference>
<dbReference type="InterPro" id="IPR024930">
    <property type="entry name" value="Skp_dom_sf"/>
</dbReference>
<dbReference type="SMART" id="SM00935">
    <property type="entry name" value="OmpH"/>
    <property type="match status" value="1"/>
</dbReference>
<proteinExistence type="inferred from homology"/>
<accession>F8A8G7</accession>
<dbReference type="PaxDb" id="667014-Thein_0090"/>
<dbReference type="AlphaFoldDB" id="F8A8G7"/>
<evidence type="ECO:0000256" key="2">
    <source>
        <dbReference type="ARBA" id="ARBA00022729"/>
    </source>
</evidence>
<feature type="signal peptide" evidence="4">
    <location>
        <begin position="1"/>
        <end position="21"/>
    </location>
</feature>
<dbReference type="Pfam" id="PF03938">
    <property type="entry name" value="OmpH"/>
    <property type="match status" value="1"/>
</dbReference>
<evidence type="ECO:0000256" key="3">
    <source>
        <dbReference type="SAM" id="Coils"/>
    </source>
</evidence>
<evidence type="ECO:0000256" key="4">
    <source>
        <dbReference type="SAM" id="SignalP"/>
    </source>
</evidence>
<dbReference type="GO" id="GO:0051082">
    <property type="term" value="F:unfolded protein binding"/>
    <property type="evidence" value="ECO:0007669"/>
    <property type="project" value="InterPro"/>
</dbReference>
<evidence type="ECO:0000313" key="6">
    <source>
        <dbReference type="Proteomes" id="UP000006793"/>
    </source>
</evidence>
<keyword evidence="3" id="KW-0175">Coiled coil</keyword>
<dbReference type="PANTHER" id="PTHR35089:SF1">
    <property type="entry name" value="CHAPERONE PROTEIN SKP"/>
    <property type="match status" value="1"/>
</dbReference>
<dbReference type="GO" id="GO:0005829">
    <property type="term" value="C:cytosol"/>
    <property type="evidence" value="ECO:0007669"/>
    <property type="project" value="TreeGrafter"/>
</dbReference>
<dbReference type="RefSeq" id="WP_013906722.1">
    <property type="nucleotide sequence ID" value="NC_015681.1"/>
</dbReference>
<evidence type="ECO:0000313" key="5">
    <source>
        <dbReference type="EMBL" id="AEH43975.1"/>
    </source>
</evidence>
<keyword evidence="6" id="KW-1185">Reference proteome</keyword>
<keyword evidence="2 4" id="KW-0732">Signal</keyword>
<dbReference type="GO" id="GO:0050821">
    <property type="term" value="P:protein stabilization"/>
    <property type="evidence" value="ECO:0007669"/>
    <property type="project" value="TreeGrafter"/>
</dbReference>
<dbReference type="Proteomes" id="UP000006793">
    <property type="component" value="Chromosome"/>
</dbReference>
<feature type="coiled-coil region" evidence="3">
    <location>
        <begin position="38"/>
        <end position="116"/>
    </location>
</feature>
<dbReference type="KEGG" id="tid:Thein_0090"/>
<gene>
    <name evidence="5" type="ordered locus">Thein_0090</name>
</gene>
<dbReference type="STRING" id="667014.Thein_0090"/>
<reference evidence="5 6" key="2">
    <citation type="journal article" date="2012" name="Stand. Genomic Sci.">
        <title>Complete genome sequence of the thermophilic sulfate-reducing ocean bacterium Thermodesulfatator indicus type strain (CIR29812(T)).</title>
        <authorList>
            <person name="Anderson I."/>
            <person name="Saunders E."/>
            <person name="Lapidus A."/>
            <person name="Nolan M."/>
            <person name="Lucas S."/>
            <person name="Tice H."/>
            <person name="Del Rio T.G."/>
            <person name="Cheng J.F."/>
            <person name="Han C."/>
            <person name="Tapia R."/>
            <person name="Goodwin L.A."/>
            <person name="Pitluck S."/>
            <person name="Liolios K."/>
            <person name="Mavromatis K."/>
            <person name="Pagani I."/>
            <person name="Ivanova N."/>
            <person name="Mikhailova N."/>
            <person name="Pati A."/>
            <person name="Chen A."/>
            <person name="Palaniappan K."/>
            <person name="Land M."/>
            <person name="Hauser L."/>
            <person name="Jeffries C.D."/>
            <person name="Chang Y.J."/>
            <person name="Brambilla E.M."/>
            <person name="Rohde M."/>
            <person name="Spring S."/>
            <person name="Goker M."/>
            <person name="Detter J.C."/>
            <person name="Woyke T."/>
            <person name="Bristow J."/>
            <person name="Eisen J.A."/>
            <person name="Markowitz V."/>
            <person name="Hugenholtz P."/>
            <person name="Kyrpides N.C."/>
            <person name="Klenk H.P."/>
        </authorList>
    </citation>
    <scope>NUCLEOTIDE SEQUENCE [LARGE SCALE GENOMIC DNA]</scope>
    <source>
        <strain evidence="6">DSM 15286 / JCM 11887 / CIR29812</strain>
    </source>
</reference>
<dbReference type="PANTHER" id="PTHR35089">
    <property type="entry name" value="CHAPERONE PROTEIN SKP"/>
    <property type="match status" value="1"/>
</dbReference>
<sequence>MKRLAILIVFGILLLSTNSWATEAKIGVVDIQTVVRNSQAGQEALKKLQAKFETLKAKLQKKESELRKFKTELEKKAPLLSPEARKEKEREYQKMLREYQAAREDAQFEMKQEEEKALKPIMQDLDKIIKDMAKKEGYDLILEKRMPGLYWASEKIDITKHLIELYNKYWTTKKK</sequence>
<dbReference type="InterPro" id="IPR005632">
    <property type="entry name" value="Chaperone_Skp"/>
</dbReference>
<dbReference type="HOGENOM" id="CLU_101388_3_4_0"/>
<reference evidence="6" key="1">
    <citation type="submission" date="2011-04" db="EMBL/GenBank/DDBJ databases">
        <title>The complete genome of Thermodesulfatator indicus DSM 15286.</title>
        <authorList>
            <person name="Lucas S."/>
            <person name="Copeland A."/>
            <person name="Lapidus A."/>
            <person name="Bruce D."/>
            <person name="Goodwin L."/>
            <person name="Pitluck S."/>
            <person name="Peters L."/>
            <person name="Kyrpides N."/>
            <person name="Mavromatis K."/>
            <person name="Pagani I."/>
            <person name="Ivanova N."/>
            <person name="Saunders L."/>
            <person name="Detter J.C."/>
            <person name="Tapia R."/>
            <person name="Han C."/>
            <person name="Land M."/>
            <person name="Hauser L."/>
            <person name="Markowitz V."/>
            <person name="Cheng J.-F."/>
            <person name="Hugenholtz P."/>
            <person name="Woyke T."/>
            <person name="Wu D."/>
            <person name="Spring S."/>
            <person name="Schroeder M."/>
            <person name="Brambilla E."/>
            <person name="Klenk H.-P."/>
            <person name="Eisen J.A."/>
        </authorList>
    </citation>
    <scope>NUCLEOTIDE SEQUENCE [LARGE SCALE GENOMIC DNA]</scope>
    <source>
        <strain evidence="6">DSM 15286 / JCM 11887 / CIR29812</strain>
    </source>
</reference>
<name>F8A8G7_THEID</name>
<dbReference type="OrthoDB" id="9793048at2"/>
<protein>
    <submittedName>
        <fullName evidence="5">Outer membrane chaperone Skp (OmpH)</fullName>
    </submittedName>
</protein>
<comment type="similarity">
    <text evidence="1">Belongs to the Skp family.</text>
</comment>